<evidence type="ECO:0000313" key="10">
    <source>
        <dbReference type="EMBL" id="MDO3382141.1"/>
    </source>
</evidence>
<evidence type="ECO:0000313" key="11">
    <source>
        <dbReference type="Proteomes" id="UP001168380"/>
    </source>
</evidence>
<evidence type="ECO:0000256" key="4">
    <source>
        <dbReference type="ARBA" id="ARBA00022723"/>
    </source>
</evidence>
<keyword evidence="3 8" id="KW-0808">Transferase</keyword>
<dbReference type="SUPFAM" id="SSF53784">
    <property type="entry name" value="Phosphofructokinase"/>
    <property type="match status" value="1"/>
</dbReference>
<dbReference type="EC" id="2.7.1.90" evidence="8"/>
<name>A0ABT8TDE2_9GAMM</name>
<feature type="site" description="Important for catalytic activity and substrate specificity; stabilizes the transition state when the phosphoryl donor is PPi; prevents ATP from binding by mimicking the alpha-phosphate group of ATP" evidence="8">
    <location>
        <position position="113"/>
    </location>
</feature>
<feature type="binding site" evidence="8">
    <location>
        <begin position="295"/>
        <end position="298"/>
    </location>
    <ligand>
        <name>substrate</name>
    </ligand>
</feature>
<dbReference type="Proteomes" id="UP001168380">
    <property type="component" value="Unassembled WGS sequence"/>
</dbReference>
<comment type="caution">
    <text evidence="10">The sequence shown here is derived from an EMBL/GenBank/DDBJ whole genome shotgun (WGS) entry which is preliminary data.</text>
</comment>
<dbReference type="RefSeq" id="WP_302712301.1">
    <property type="nucleotide sequence ID" value="NZ_JAULRT010000052.1"/>
</dbReference>
<comment type="pathway">
    <text evidence="8">Carbohydrate degradation; glycolysis; D-glyceraldehyde 3-phosphate and glycerone phosphate from D-glucose: step 3/4.</text>
</comment>
<dbReference type="Gene3D" id="3.40.50.450">
    <property type="match status" value="1"/>
</dbReference>
<comment type="activity regulation">
    <text evidence="8">Non-allosteric.</text>
</comment>
<evidence type="ECO:0000256" key="6">
    <source>
        <dbReference type="ARBA" id="ARBA00022842"/>
    </source>
</evidence>
<comment type="function">
    <text evidence="2 8">Catalyzes the phosphorylation of D-fructose 6-phosphate, the first committing step of glycolysis. Uses inorganic phosphate (PPi) as phosphoryl donor instead of ATP like common ATP-dependent phosphofructokinases (ATP-PFKs), which renders the reaction reversible, and can thus function both in glycolysis and gluconeogenesis. Consistently, PPi-PFK can replace the enzymes of both the forward (ATP-PFK) and reverse (fructose-bisphosphatase (FBPase)) reactions.</text>
</comment>
<evidence type="ECO:0000259" key="9">
    <source>
        <dbReference type="Pfam" id="PF00365"/>
    </source>
</evidence>
<keyword evidence="6 8" id="KW-0460">Magnesium</keyword>
<feature type="binding site" evidence="8">
    <location>
        <position position="245"/>
    </location>
    <ligand>
        <name>substrate</name>
    </ligand>
</feature>
<dbReference type="InterPro" id="IPR035966">
    <property type="entry name" value="PKF_sf"/>
</dbReference>
<keyword evidence="11" id="KW-1185">Reference proteome</keyword>
<dbReference type="NCBIfam" id="NF010675">
    <property type="entry name" value="PRK14072.1"/>
    <property type="match status" value="1"/>
</dbReference>
<dbReference type="InterPro" id="IPR011404">
    <property type="entry name" value="PPi-PFK"/>
</dbReference>
<comment type="similarity">
    <text evidence="8">Belongs to the phosphofructokinase type A (PFKA) family. PPi-dependent PFK group II subfamily. Clade 'B2' sub-subfamily.</text>
</comment>
<sequence length="428" mass="46842">MANAFYGQSGGVTATINATAAAVIEAVRAQPRVIEKVFVGRNGIIGALQENLVDITEESEETLAGLIHTPGAAFGSCRHKLQNPSAEHDEYQRLIEVFQAHDIRYFFYNGGGDSQDTTRKIAHAAELVGYDLTCIGIPKTIDNNLPMTDCCPGFGSAAKYVAISALEASFDVASMHQTSTKVFVMEVMGRQNGWIAAASSLACDERGLGPDIILIPEIAYDKVAFLEKVKEVVAHKGFCVVVTAEGLRDQQGHYLSYIDTVDAFGHGQLGGVAPRLVDDIKTAFHYKCHWSVCDYLQRAARHIASQTDMDQAYAVGKAAVEYAIKGLQAVMPAIIRTQSVPYQWRIEPVHISQVVGGEKNMPRHYMSKDGFSVTQAGRDYFAPLIAGEAYPPYRAGLPDYKKCRNRLVERKLPEYFGKKCIQPASEPA</sequence>
<gene>
    <name evidence="8" type="primary">pfp</name>
    <name evidence="10" type="ORF">QWI16_08130</name>
</gene>
<feature type="binding site" evidence="8">
    <location>
        <begin position="188"/>
        <end position="190"/>
    </location>
    <ligand>
        <name>substrate</name>
    </ligand>
</feature>
<reference evidence="10" key="1">
    <citation type="submission" date="2023-07" db="EMBL/GenBank/DDBJ databases">
        <title>Gilvimarinus algae sp. nov., isolated from the surface of Kelp.</title>
        <authorList>
            <person name="Sun Y.Y."/>
            <person name="Gong Y."/>
            <person name="Du Z.J."/>
        </authorList>
    </citation>
    <scope>NUCLEOTIDE SEQUENCE</scope>
    <source>
        <strain evidence="10">SDUM040014</strain>
    </source>
</reference>
<feature type="site" description="Important for catalytic activity; stabilizes the transition state when the phosphoryl donor is PPi" evidence="8">
    <location>
        <position position="139"/>
    </location>
</feature>
<comment type="subunit">
    <text evidence="8">Homodimer.</text>
</comment>
<dbReference type="PANTHER" id="PTHR45770">
    <property type="entry name" value="ATP-DEPENDENT 6-PHOSPHOFRUCTOKINASE 1"/>
    <property type="match status" value="1"/>
</dbReference>
<feature type="active site" description="Proton acceptor" evidence="8">
    <location>
        <position position="142"/>
    </location>
</feature>
<evidence type="ECO:0000256" key="8">
    <source>
        <dbReference type="HAMAP-Rule" id="MF_01978"/>
    </source>
</evidence>
<dbReference type="Gene3D" id="3.40.50.460">
    <property type="entry name" value="Phosphofructokinase domain"/>
    <property type="match status" value="1"/>
</dbReference>
<feature type="binding site" evidence="8">
    <location>
        <begin position="140"/>
        <end position="142"/>
    </location>
    <ligand>
        <name>substrate</name>
    </ligand>
</feature>
<keyword evidence="8" id="KW-0324">Glycolysis</keyword>
<proteinExistence type="inferred from homology"/>
<protein>
    <recommendedName>
        <fullName evidence="8">Pyrophosphate--fructose 6-phosphate 1-phosphotransferase</fullName>
        <ecNumber evidence="8">2.7.1.90</ecNumber>
    </recommendedName>
    <alternativeName>
        <fullName evidence="8">6-phosphofructokinase, pyrophosphate dependent</fullName>
    </alternativeName>
    <alternativeName>
        <fullName evidence="8">PPi-dependent phosphofructokinase</fullName>
        <shortName evidence="8">PPi-PFK</shortName>
    </alternativeName>
    <alternativeName>
        <fullName evidence="8">Pyrophosphate-dependent 6-phosphofructose-1-kinase</fullName>
    </alternativeName>
</protein>
<dbReference type="InterPro" id="IPR050929">
    <property type="entry name" value="PFKA"/>
</dbReference>
<organism evidence="10 11">
    <name type="scientific">Gilvimarinus algae</name>
    <dbReference type="NCBI Taxonomy" id="3058037"/>
    <lineage>
        <taxon>Bacteria</taxon>
        <taxon>Pseudomonadati</taxon>
        <taxon>Pseudomonadota</taxon>
        <taxon>Gammaproteobacteria</taxon>
        <taxon>Cellvibrionales</taxon>
        <taxon>Cellvibrionaceae</taxon>
        <taxon>Gilvimarinus</taxon>
    </lineage>
</organism>
<keyword evidence="4 8" id="KW-0479">Metal-binding</keyword>
<evidence type="ECO:0000256" key="3">
    <source>
        <dbReference type="ARBA" id="ARBA00022679"/>
    </source>
</evidence>
<evidence type="ECO:0000256" key="2">
    <source>
        <dbReference type="ARBA" id="ARBA00003138"/>
    </source>
</evidence>
<dbReference type="PRINTS" id="PR00476">
    <property type="entry name" value="PHFRCTKINASE"/>
</dbReference>
<keyword evidence="5 8" id="KW-0418">Kinase</keyword>
<feature type="domain" description="Phosphofructokinase" evidence="9">
    <location>
        <begin position="8"/>
        <end position="321"/>
    </location>
</feature>
<evidence type="ECO:0000256" key="1">
    <source>
        <dbReference type="ARBA" id="ARBA00001946"/>
    </source>
</evidence>
<feature type="binding site" evidence="8">
    <location>
        <position position="11"/>
    </location>
    <ligand>
        <name>diphosphate</name>
        <dbReference type="ChEBI" id="CHEBI:33019"/>
    </ligand>
</feature>
<evidence type="ECO:0000256" key="7">
    <source>
        <dbReference type="ARBA" id="ARBA00048072"/>
    </source>
</evidence>
<dbReference type="Pfam" id="PF00365">
    <property type="entry name" value="PFK"/>
    <property type="match status" value="1"/>
</dbReference>
<comment type="cofactor">
    <cofactor evidence="1 8">
        <name>Mg(2+)</name>
        <dbReference type="ChEBI" id="CHEBI:18420"/>
    </cofactor>
</comment>
<dbReference type="InterPro" id="IPR022953">
    <property type="entry name" value="ATP_PFK"/>
</dbReference>
<comment type="catalytic activity">
    <reaction evidence="7 8">
        <text>beta-D-fructose 6-phosphate + diphosphate = beta-D-fructose 1,6-bisphosphate + phosphate + H(+)</text>
        <dbReference type="Rhea" id="RHEA:13613"/>
        <dbReference type="ChEBI" id="CHEBI:15378"/>
        <dbReference type="ChEBI" id="CHEBI:32966"/>
        <dbReference type="ChEBI" id="CHEBI:33019"/>
        <dbReference type="ChEBI" id="CHEBI:43474"/>
        <dbReference type="ChEBI" id="CHEBI:57634"/>
        <dbReference type="EC" id="2.7.1.90"/>
    </reaction>
</comment>
<accession>A0ABT8TDE2</accession>
<dbReference type="PIRSF" id="PIRSF036483">
    <property type="entry name" value="PFK_XF0274"/>
    <property type="match status" value="1"/>
</dbReference>
<comment type="caution">
    <text evidence="8">Lacks conserved residue(s) required for the propagation of feature annotation.</text>
</comment>
<comment type="subcellular location">
    <subcellularLocation>
        <location evidence="8">Cytoplasm</location>
    </subcellularLocation>
</comment>
<dbReference type="InterPro" id="IPR000023">
    <property type="entry name" value="Phosphofructokinase_dom"/>
</dbReference>
<keyword evidence="8" id="KW-0963">Cytoplasm</keyword>
<evidence type="ECO:0000256" key="5">
    <source>
        <dbReference type="ARBA" id="ARBA00022777"/>
    </source>
</evidence>
<dbReference type="HAMAP" id="MF_01978">
    <property type="entry name" value="Phosphofructokinase_II_B2"/>
    <property type="match status" value="1"/>
</dbReference>
<dbReference type="EMBL" id="JAULRT010000052">
    <property type="protein sequence ID" value="MDO3382141.1"/>
    <property type="molecule type" value="Genomic_DNA"/>
</dbReference>